<dbReference type="InterPro" id="IPR045687">
    <property type="entry name" value="PIGG/GPI7_C"/>
</dbReference>
<reference evidence="3" key="1">
    <citation type="submission" date="2019-08" db="EMBL/GenBank/DDBJ databases">
        <title>Phocoena sinus (Vaquita) genome, mPhoSin1, primary haplotype.</title>
        <authorList>
            <person name="Morin P."/>
            <person name="Mountcastle J."/>
            <person name="Fungtammasan C."/>
            <person name="Rhie A."/>
            <person name="Rojas-Bracho L."/>
            <person name="Smith C.R."/>
            <person name="Taylor B.L."/>
            <person name="Gulland F.M.D."/>
            <person name="Musser W."/>
            <person name="Houck M."/>
            <person name="Haase B."/>
            <person name="Paez S."/>
            <person name="Howe K."/>
            <person name="Torrance J."/>
            <person name="Formenti G."/>
            <person name="Phillippy A."/>
            <person name="Ryder O."/>
            <person name="Jarvis E.D."/>
            <person name="Fedrigo O."/>
        </authorList>
    </citation>
    <scope>NUCLEOTIDE SEQUENCE [LARGE SCALE GENOMIC DNA]</scope>
</reference>
<proteinExistence type="predicted"/>
<dbReference type="PANTHER" id="PTHR23072:SF0">
    <property type="entry name" value="GPI ETHANOLAMINE PHOSPHATE TRANSFERASE 2"/>
    <property type="match status" value="1"/>
</dbReference>
<evidence type="ECO:0000256" key="1">
    <source>
        <dbReference type="SAM" id="Phobius"/>
    </source>
</evidence>
<feature type="transmembrane region" description="Helical" evidence="1">
    <location>
        <begin position="628"/>
        <end position="646"/>
    </location>
</feature>
<feature type="domain" description="GPI ethanolamine phosphate transferase 2 C-terminal" evidence="2">
    <location>
        <begin position="523"/>
        <end position="833"/>
    </location>
</feature>
<protein>
    <submittedName>
        <fullName evidence="3">Phosphatidylinositol glycan anchor biosynthesis class G (EMM blood group)</fullName>
    </submittedName>
</protein>
<keyword evidence="4" id="KW-1185">Reference proteome</keyword>
<dbReference type="PANTHER" id="PTHR23072">
    <property type="entry name" value="PHOSPHATIDYLINOSITOL GLYCAN-RELATED"/>
    <property type="match status" value="1"/>
</dbReference>
<feature type="transmembrane region" description="Helical" evidence="1">
    <location>
        <begin position="7"/>
        <end position="28"/>
    </location>
</feature>
<sequence length="850" mass="92861">MRLGSGTFAACCVVIEVLGVALFLRGFFPAPVCSFSGTEHQTESPAPEPSAGAISNWTKLPPPLFSKVVIMLIDALRDDFVFGSKGVKFMPYTTYLVEKGSSHSFVAEAKPPTVTMPRIKERETLLPNLLVLCGDHGMSEAGGHGASSVEEVNTAMILISSAFERKPGDVRRPKYIQQTDLAATLSIGLGLPIPKSSIGNLIFPVVEGKPMREQLRFLHLNTVQLSKLLQENVPSYKKEPGFEQFKVSERLHGNWVRLYLEENSSEVLSNLGSKVRRQYLDALRALSLSLSRQAAQYDVYSMAVGTVLVLEVLALLLLSGPRALSGKAELDVPLPSPAFSLLCYLLPLGLAALHVTVCTSAGGTCYLCSLPWLTAGGVMVLISTLLCAVLSALTGMFAGGKRLSKNLPQCNSRSSELDLLILLGTVGHTLSLGASSFIEEEPQTWYFLVNTLCLALCHEIYRNCFLGDDCAPQCCPHAGEDFDGVAAAPQGKSPGPDVWELDRASRHPSPLGVLRGPERWMVLASPWLILTCCRLLRSLNQTGVQWAHRPDLGHWLTSPDHKVELSVLAAVSLIMIFVLVQKRCSLASKVAMAFGLLGIYCYRVAIGNLLFPWQQNNKDISKGITEARFVYVFVLGILFTGTKGLLKSQITADDFTVKTVGLWEIYSGLVLLAALLLRPHNLPVLALSLVIQTIMTQFVWRPLRHNAAEVTVMHYWFGQAFFYFQGNSNSIATVDISAGFVGLDAYVEIPAMLLTTFATYTGPVLWASHLVNFLTSEASSGSALSHACFCYALICSIPVSAYIIFVTSLRYHLFIWSVFSPKLLYEGMHLLITAAVCVFFTAMDQTNTKS</sequence>
<dbReference type="AlphaFoldDB" id="A0A8C9CKC4"/>
<feature type="transmembrane region" description="Helical" evidence="1">
    <location>
        <begin position="788"/>
        <end position="811"/>
    </location>
</feature>
<gene>
    <name evidence="3" type="primary">PIGG</name>
</gene>
<reference evidence="3" key="3">
    <citation type="submission" date="2025-09" db="UniProtKB">
        <authorList>
            <consortium name="Ensembl"/>
        </authorList>
    </citation>
    <scope>IDENTIFICATION</scope>
</reference>
<dbReference type="InterPro" id="IPR017850">
    <property type="entry name" value="Alkaline_phosphatase_core_sf"/>
</dbReference>
<accession>A0A8C9CKC4</accession>
<dbReference type="InterPro" id="IPR039527">
    <property type="entry name" value="PIGG/GPI7"/>
</dbReference>
<evidence type="ECO:0000313" key="4">
    <source>
        <dbReference type="Proteomes" id="UP000694554"/>
    </source>
</evidence>
<dbReference type="GO" id="GO:0005789">
    <property type="term" value="C:endoplasmic reticulum membrane"/>
    <property type="evidence" value="ECO:0007669"/>
    <property type="project" value="TreeGrafter"/>
</dbReference>
<dbReference type="GeneTree" id="ENSGT00910000144269"/>
<evidence type="ECO:0000259" key="2">
    <source>
        <dbReference type="Pfam" id="PF19316"/>
    </source>
</evidence>
<dbReference type="GO" id="GO:0051267">
    <property type="term" value="F:CP2 mannose-ethanolamine phosphotransferase activity"/>
    <property type="evidence" value="ECO:0007669"/>
    <property type="project" value="TreeGrafter"/>
</dbReference>
<feature type="transmembrane region" description="Helical" evidence="1">
    <location>
        <begin position="563"/>
        <end position="580"/>
    </location>
</feature>
<reference evidence="3" key="2">
    <citation type="submission" date="2025-08" db="UniProtKB">
        <authorList>
            <consortium name="Ensembl"/>
        </authorList>
    </citation>
    <scope>IDENTIFICATION</scope>
</reference>
<organism evidence="3 4">
    <name type="scientific">Phocoena sinus</name>
    <name type="common">Vaquita</name>
    <dbReference type="NCBI Taxonomy" id="42100"/>
    <lineage>
        <taxon>Eukaryota</taxon>
        <taxon>Metazoa</taxon>
        <taxon>Chordata</taxon>
        <taxon>Craniata</taxon>
        <taxon>Vertebrata</taxon>
        <taxon>Euteleostomi</taxon>
        <taxon>Mammalia</taxon>
        <taxon>Eutheria</taxon>
        <taxon>Laurasiatheria</taxon>
        <taxon>Artiodactyla</taxon>
        <taxon>Whippomorpha</taxon>
        <taxon>Cetacea</taxon>
        <taxon>Odontoceti</taxon>
        <taxon>Phocoenidae</taxon>
        <taxon>Phocoena</taxon>
    </lineage>
</organism>
<feature type="transmembrane region" description="Helical" evidence="1">
    <location>
        <begin position="299"/>
        <end position="318"/>
    </location>
</feature>
<dbReference type="Gene3D" id="3.40.720.10">
    <property type="entry name" value="Alkaline Phosphatase, subunit A"/>
    <property type="match status" value="1"/>
</dbReference>
<feature type="transmembrane region" description="Helical" evidence="1">
    <location>
        <begin position="592"/>
        <end position="613"/>
    </location>
</feature>
<dbReference type="Ensembl" id="ENSPSNT00000025288.1">
    <property type="protein sequence ID" value="ENSPSNP00000022489.1"/>
    <property type="gene ID" value="ENSPSNG00000016423.1"/>
</dbReference>
<keyword evidence="1" id="KW-0472">Membrane</keyword>
<feature type="transmembrane region" description="Helical" evidence="1">
    <location>
        <begin position="745"/>
        <end position="767"/>
    </location>
</feature>
<dbReference type="Proteomes" id="UP000694554">
    <property type="component" value="Chromosome 5"/>
</dbReference>
<keyword evidence="1" id="KW-0812">Transmembrane</keyword>
<dbReference type="GO" id="GO:0006506">
    <property type="term" value="P:GPI anchor biosynthetic process"/>
    <property type="evidence" value="ECO:0007669"/>
    <property type="project" value="InterPro"/>
</dbReference>
<feature type="transmembrane region" description="Helical" evidence="1">
    <location>
        <begin position="655"/>
        <end position="676"/>
    </location>
</feature>
<keyword evidence="1" id="KW-1133">Transmembrane helix</keyword>
<dbReference type="FunFam" id="3.40.720.10:FF:000105">
    <property type="entry name" value="Phosphatidylinositol glycan anchor biosynthesis, class G"/>
    <property type="match status" value="1"/>
</dbReference>
<feature type="transmembrane region" description="Helical" evidence="1">
    <location>
        <begin position="377"/>
        <end position="398"/>
    </location>
</feature>
<dbReference type="SUPFAM" id="SSF53649">
    <property type="entry name" value="Alkaline phosphatase-like"/>
    <property type="match status" value="1"/>
</dbReference>
<dbReference type="Pfam" id="PF19316">
    <property type="entry name" value="PIGO_PIGG"/>
    <property type="match status" value="1"/>
</dbReference>
<feature type="transmembrane region" description="Helical" evidence="1">
    <location>
        <begin position="338"/>
        <end position="357"/>
    </location>
</feature>
<evidence type="ECO:0000313" key="3">
    <source>
        <dbReference type="Ensembl" id="ENSPSNP00000022489.1"/>
    </source>
</evidence>
<name>A0A8C9CKC4_PHOSS</name>
<feature type="transmembrane region" description="Helical" evidence="1">
    <location>
        <begin position="823"/>
        <end position="843"/>
    </location>
</feature>